<accession>A0A3Q3EH48</accession>
<keyword evidence="5" id="KW-1185">Reference proteome</keyword>
<dbReference type="GeneTree" id="ENSGT00940000161814"/>
<dbReference type="Proteomes" id="UP000261660">
    <property type="component" value="Unplaced"/>
</dbReference>
<sequence>MKMLIVLLLVCAATALTDAAGEQPDHMTGESEEPSIQEAGSGDNETAVDSSIQDEAQPDEIKGEPSVLEGDVMAEGDDLTVQRSSGCPSGWTADNGRCFLYVPRAMHWVDAERNCQSQGGNLASVHSFDDYHSIQRMIASQTGWQPFTWIGGSDAQLERAWLWSDGSYFNFENWCRGQPDNLHNQDCLLMNFGENKCWDDNTCSKYFPSSVQRNFNPASADERVENSNSSVFRLISLIFNLKALKLMSYLCFFLTIVSSNSNRSWTVSLVVCF</sequence>
<dbReference type="Pfam" id="PF00059">
    <property type="entry name" value="Lectin_C"/>
    <property type="match status" value="1"/>
</dbReference>
<proteinExistence type="predicted"/>
<feature type="chain" id="PRO_5018697494" description="C-type lectin domain-containing protein" evidence="2">
    <location>
        <begin position="20"/>
        <end position="273"/>
    </location>
</feature>
<dbReference type="InterPro" id="IPR050111">
    <property type="entry name" value="C-type_lectin/snaclec_domain"/>
</dbReference>
<protein>
    <recommendedName>
        <fullName evidence="3">C-type lectin domain-containing protein</fullName>
    </recommendedName>
</protein>
<dbReference type="Gene3D" id="3.10.100.10">
    <property type="entry name" value="Mannose-Binding Protein A, subunit A"/>
    <property type="match status" value="1"/>
</dbReference>
<dbReference type="STRING" id="56723.ENSLBEP00000006534"/>
<evidence type="ECO:0000313" key="5">
    <source>
        <dbReference type="Proteomes" id="UP000261660"/>
    </source>
</evidence>
<dbReference type="InterPro" id="IPR002353">
    <property type="entry name" value="AntifreezeII"/>
</dbReference>
<dbReference type="PANTHER" id="PTHR22803">
    <property type="entry name" value="MANNOSE, PHOSPHOLIPASE, LECTIN RECEPTOR RELATED"/>
    <property type="match status" value="1"/>
</dbReference>
<feature type="domain" description="C-type lectin" evidence="3">
    <location>
        <begin position="94"/>
        <end position="212"/>
    </location>
</feature>
<dbReference type="SUPFAM" id="SSF56436">
    <property type="entry name" value="C-type lectin-like"/>
    <property type="match status" value="1"/>
</dbReference>
<dbReference type="FunCoup" id="A0A3Q3EH48">
    <property type="interactions" value="804"/>
</dbReference>
<dbReference type="Ensembl" id="ENSLBET00000006867.1">
    <property type="protein sequence ID" value="ENSLBEP00000006534.1"/>
    <property type="gene ID" value="ENSLBEG00000005052.1"/>
</dbReference>
<evidence type="ECO:0000259" key="3">
    <source>
        <dbReference type="PROSITE" id="PS50041"/>
    </source>
</evidence>
<dbReference type="PROSITE" id="PS50041">
    <property type="entry name" value="C_TYPE_LECTIN_2"/>
    <property type="match status" value="1"/>
</dbReference>
<dbReference type="PRINTS" id="PR00356">
    <property type="entry name" value="ANTIFREEZEII"/>
</dbReference>
<evidence type="ECO:0000256" key="1">
    <source>
        <dbReference type="SAM" id="MobiDB-lite"/>
    </source>
</evidence>
<organism evidence="4 5">
    <name type="scientific">Labrus bergylta</name>
    <name type="common">ballan wrasse</name>
    <dbReference type="NCBI Taxonomy" id="56723"/>
    <lineage>
        <taxon>Eukaryota</taxon>
        <taxon>Metazoa</taxon>
        <taxon>Chordata</taxon>
        <taxon>Craniata</taxon>
        <taxon>Vertebrata</taxon>
        <taxon>Euteleostomi</taxon>
        <taxon>Actinopterygii</taxon>
        <taxon>Neopterygii</taxon>
        <taxon>Teleostei</taxon>
        <taxon>Neoteleostei</taxon>
        <taxon>Acanthomorphata</taxon>
        <taxon>Eupercaria</taxon>
        <taxon>Labriformes</taxon>
        <taxon>Labridae</taxon>
        <taxon>Labrus</taxon>
    </lineage>
</organism>
<feature type="region of interest" description="Disordered" evidence="1">
    <location>
        <begin position="21"/>
        <end position="66"/>
    </location>
</feature>
<name>A0A3Q3EH48_9LABR</name>
<reference evidence="4" key="2">
    <citation type="submission" date="2025-09" db="UniProtKB">
        <authorList>
            <consortium name="Ensembl"/>
        </authorList>
    </citation>
    <scope>IDENTIFICATION</scope>
</reference>
<dbReference type="SMART" id="SM00034">
    <property type="entry name" value="CLECT"/>
    <property type="match status" value="1"/>
</dbReference>
<dbReference type="CDD" id="cd00037">
    <property type="entry name" value="CLECT"/>
    <property type="match status" value="1"/>
</dbReference>
<dbReference type="InterPro" id="IPR016187">
    <property type="entry name" value="CTDL_fold"/>
</dbReference>
<reference evidence="4" key="1">
    <citation type="submission" date="2025-08" db="UniProtKB">
        <authorList>
            <consortium name="Ensembl"/>
        </authorList>
    </citation>
    <scope>IDENTIFICATION</scope>
</reference>
<dbReference type="AlphaFoldDB" id="A0A3Q3EH48"/>
<keyword evidence="2" id="KW-0732">Signal</keyword>
<evidence type="ECO:0000313" key="4">
    <source>
        <dbReference type="Ensembl" id="ENSLBEP00000006534.1"/>
    </source>
</evidence>
<dbReference type="InterPro" id="IPR001304">
    <property type="entry name" value="C-type_lectin-like"/>
</dbReference>
<dbReference type="InParanoid" id="A0A3Q3EH48"/>
<feature type="compositionally biased region" description="Polar residues" evidence="1">
    <location>
        <begin position="43"/>
        <end position="54"/>
    </location>
</feature>
<dbReference type="InterPro" id="IPR016186">
    <property type="entry name" value="C-type_lectin-like/link_sf"/>
</dbReference>
<feature type="signal peptide" evidence="2">
    <location>
        <begin position="1"/>
        <end position="19"/>
    </location>
</feature>
<evidence type="ECO:0000256" key="2">
    <source>
        <dbReference type="SAM" id="SignalP"/>
    </source>
</evidence>